<gene>
    <name evidence="1" type="ORF">QUW08_14940</name>
</gene>
<evidence type="ECO:0000313" key="1">
    <source>
        <dbReference type="EMBL" id="MDM8202579.1"/>
    </source>
</evidence>
<reference evidence="2" key="1">
    <citation type="submission" date="2023-06" db="EMBL/GenBank/DDBJ databases">
        <title>Identification and characterization of horizontal gene transfer across gut microbiota members of farm animals based on homology search.</title>
        <authorList>
            <person name="Zeman M."/>
            <person name="Kubasova T."/>
            <person name="Jahodarova E."/>
            <person name="Nykrynova M."/>
            <person name="Rychlik I."/>
        </authorList>
    </citation>
    <scope>NUCLEOTIDE SEQUENCE [LARGE SCALE GENOMIC DNA]</scope>
    <source>
        <strain evidence="2">ET340</strain>
    </source>
</reference>
<proteinExistence type="predicted"/>
<dbReference type="EMBL" id="JAUDCL010000048">
    <property type="protein sequence ID" value="MDM8202579.1"/>
    <property type="molecule type" value="Genomic_DNA"/>
</dbReference>
<sequence length="94" mass="11367">MNYYGILTNYEERMEANLEQYSRPEKAGTFNLRLDYRTWGKRMCLFCYFTDEDTGEKIRLACWRNAKEHYAPLYYHRLRSGPHQGPLALRDCKM</sequence>
<dbReference type="RefSeq" id="WP_289600820.1">
    <property type="nucleotide sequence ID" value="NZ_JAUDCL010000048.1"/>
</dbReference>
<organism evidence="1 2">
    <name type="scientific">Allofournierella massiliensis</name>
    <dbReference type="NCBI Taxonomy" id="1650663"/>
    <lineage>
        <taxon>Bacteria</taxon>
        <taxon>Bacillati</taxon>
        <taxon>Bacillota</taxon>
        <taxon>Clostridia</taxon>
        <taxon>Eubacteriales</taxon>
        <taxon>Oscillospiraceae</taxon>
        <taxon>Allofournierella</taxon>
    </lineage>
</organism>
<evidence type="ECO:0000313" key="2">
    <source>
        <dbReference type="Proteomes" id="UP001529380"/>
    </source>
</evidence>
<name>A0ABT7UUL8_9FIRM</name>
<reference evidence="1 2" key="3">
    <citation type="submission" date="2023-06" db="EMBL/GenBank/DDBJ databases">
        <authorList>
            <person name="Zeman M."/>
            <person name="Kubasova T."/>
            <person name="Jahodarova E."/>
            <person name="Nykrynova M."/>
            <person name="Rychlik I."/>
        </authorList>
    </citation>
    <scope>NUCLEOTIDE SEQUENCE [LARGE SCALE GENOMIC DNA]</scope>
    <source>
        <strain evidence="1 2">ET340</strain>
    </source>
</reference>
<comment type="caution">
    <text evidence="1">The sequence shown here is derived from an EMBL/GenBank/DDBJ whole genome shotgun (WGS) entry which is preliminary data.</text>
</comment>
<dbReference type="Proteomes" id="UP001529380">
    <property type="component" value="Unassembled WGS sequence"/>
</dbReference>
<accession>A0ABT7UUL8</accession>
<reference evidence="1 2" key="2">
    <citation type="submission" date="2023-06" db="EMBL/GenBank/DDBJ databases">
        <title>Identification and characterization of horizontal gene transfer across gut microbiota members of farm animals based on homology search.</title>
        <authorList>
            <person name="Schwarzerova J."/>
            <person name="Nykrynova M."/>
            <person name="Jureckova K."/>
            <person name="Cejkova D."/>
            <person name="Rychlik I."/>
        </authorList>
    </citation>
    <scope>NUCLEOTIDE SEQUENCE [LARGE SCALE GENOMIC DNA]</scope>
    <source>
        <strain evidence="1 2">ET340</strain>
    </source>
</reference>
<protein>
    <submittedName>
        <fullName evidence="1">Uncharacterized protein</fullName>
    </submittedName>
</protein>
<keyword evidence="2" id="KW-1185">Reference proteome</keyword>